<dbReference type="InterPro" id="IPR004435">
    <property type="entry name" value="MobB_dom"/>
</dbReference>
<dbReference type="SUPFAM" id="SSF52540">
    <property type="entry name" value="P-loop containing nucleoside triphosphate hydrolases"/>
    <property type="match status" value="1"/>
</dbReference>
<reference evidence="2 3" key="1">
    <citation type="journal article" date="2024" name="Int. J. Mol. Sci.">
        <title>Exploration of Alicyclobacillus spp. Genome in Search of Antibiotic Resistance.</title>
        <authorList>
            <person name="Bucka-Kolendo J."/>
            <person name="Kiousi D.E."/>
            <person name="Dekowska A."/>
            <person name="Mikolajczuk-Szczyrba A."/>
            <person name="Karadedos D.M."/>
            <person name="Michael P."/>
            <person name="Galanis A."/>
            <person name="Sokolowska B."/>
        </authorList>
    </citation>
    <scope>NUCLEOTIDE SEQUENCE [LARGE SCALE GENOMIC DNA]</scope>
    <source>
        <strain evidence="2 3">KKP 3000</strain>
    </source>
</reference>
<protein>
    <submittedName>
        <fullName evidence="2">Molybdopterin-guanine dinucleotide biosynthesis protein B</fullName>
    </submittedName>
</protein>
<dbReference type="PANTHER" id="PTHR40072">
    <property type="entry name" value="MOLYBDOPTERIN-GUANINE DINUCLEOTIDE BIOSYNTHESIS ADAPTER PROTEIN-RELATED"/>
    <property type="match status" value="1"/>
</dbReference>
<comment type="caution">
    <text evidence="2">The sequence shown here is derived from an EMBL/GenBank/DDBJ whole genome shotgun (WGS) entry which is preliminary data.</text>
</comment>
<dbReference type="EMBL" id="JBDXSU010000007">
    <property type="protein sequence ID" value="MFB5190859.1"/>
    <property type="molecule type" value="Genomic_DNA"/>
</dbReference>
<feature type="domain" description="Molybdopterin-guanine dinucleotide biosynthesis protein B (MobB)" evidence="1">
    <location>
        <begin position="6"/>
        <end position="147"/>
    </location>
</feature>
<dbReference type="Proteomes" id="UP001579974">
    <property type="component" value="Unassembled WGS sequence"/>
</dbReference>
<evidence type="ECO:0000313" key="2">
    <source>
        <dbReference type="EMBL" id="MFB5190859.1"/>
    </source>
</evidence>
<proteinExistence type="predicted"/>
<gene>
    <name evidence="2" type="primary">mobB</name>
    <name evidence="2" type="ORF">KKP3000_004345</name>
</gene>
<evidence type="ECO:0000313" key="3">
    <source>
        <dbReference type="Proteomes" id="UP001579974"/>
    </source>
</evidence>
<dbReference type="InterPro" id="IPR052539">
    <property type="entry name" value="MGD_biosynthesis_adapter"/>
</dbReference>
<dbReference type="Pfam" id="PF03205">
    <property type="entry name" value="MobB"/>
    <property type="match status" value="1"/>
</dbReference>
<organism evidence="2 3">
    <name type="scientific">Alicyclobacillus fastidiosus</name>
    <dbReference type="NCBI Taxonomy" id="392011"/>
    <lineage>
        <taxon>Bacteria</taxon>
        <taxon>Bacillati</taxon>
        <taxon>Bacillota</taxon>
        <taxon>Bacilli</taxon>
        <taxon>Bacillales</taxon>
        <taxon>Alicyclobacillaceae</taxon>
        <taxon>Alicyclobacillus</taxon>
    </lineage>
</organism>
<keyword evidence="3" id="KW-1185">Reference proteome</keyword>
<dbReference type="InterPro" id="IPR027417">
    <property type="entry name" value="P-loop_NTPase"/>
</dbReference>
<accession>A0ABV5AF50</accession>
<dbReference type="NCBIfam" id="TIGR00176">
    <property type="entry name" value="mobB"/>
    <property type="match status" value="1"/>
</dbReference>
<name>A0ABV5AF50_9BACL</name>
<sequence>MTSPQVISVVGYQDAGKTQVVEALVRCMCASGLAVAVLKHDGHADAIAMPDWEKRGSDTARVAQAGARWTMVASRSGWLLHDWATAPSGVDDWLRTMLKTIDAEGAQVDVVIVEGAKMSHLPKIAVVAERSELRRLLDAGVADLVAVCWTREVLAEADVEIPQFHLSAIEELYTYLSKRNC</sequence>
<evidence type="ECO:0000259" key="1">
    <source>
        <dbReference type="Pfam" id="PF03205"/>
    </source>
</evidence>
<dbReference type="PANTHER" id="PTHR40072:SF1">
    <property type="entry name" value="MOLYBDOPTERIN-GUANINE DINUCLEOTIDE BIOSYNTHESIS ADAPTER PROTEIN"/>
    <property type="match status" value="1"/>
</dbReference>
<dbReference type="Gene3D" id="3.40.50.300">
    <property type="entry name" value="P-loop containing nucleotide triphosphate hydrolases"/>
    <property type="match status" value="1"/>
</dbReference>
<dbReference type="RefSeq" id="WP_275474379.1">
    <property type="nucleotide sequence ID" value="NZ_CP162940.1"/>
</dbReference>